<protein>
    <submittedName>
        <fullName evidence="3">Uncharacterized protein</fullName>
    </submittedName>
</protein>
<proteinExistence type="predicted"/>
<dbReference type="Proteomes" id="UP001152759">
    <property type="component" value="Chromosome 3"/>
</dbReference>
<feature type="compositionally biased region" description="Basic and acidic residues" evidence="1">
    <location>
        <begin position="30"/>
        <end position="64"/>
    </location>
</feature>
<accession>A0A9P0C9Q5</accession>
<evidence type="ECO:0000256" key="2">
    <source>
        <dbReference type="SAM" id="SignalP"/>
    </source>
</evidence>
<reference evidence="3" key="1">
    <citation type="submission" date="2021-12" db="EMBL/GenBank/DDBJ databases">
        <authorList>
            <person name="King R."/>
        </authorList>
    </citation>
    <scope>NUCLEOTIDE SEQUENCE</scope>
</reference>
<keyword evidence="2" id="KW-0732">Signal</keyword>
<feature type="region of interest" description="Disordered" evidence="1">
    <location>
        <begin position="283"/>
        <end position="339"/>
    </location>
</feature>
<sequence>MTLRAAQSSSARLLVCLLLVSLACHGALARHPDDKRPSRPVRENRDHPPRGTRDSHRDQSRRESQMSASFTKREEPPKHLKLVQGGVQTSFPYQFVNPMVPPSFAYSPGLQYSNTVHPYTPHLNAPYDAYSAPKAGTSPAPTVVKYEFLPKPASQTAPAPAYSQQSFSQGHSHGHYPQPAPYPHLIPTPAPAMLLVMAPPHPGNPYGALMLIPTQNQGVFPQQPLTLIPVPTAVPSGAGFRGPVAYPTVAHPNLIPVSFKPIHYQRQAYPQFVHAQNFGQNYAPKSMSQSAGSQSEETQMSETNPQMDMTNGHSHSQSSTKEQTFGNKVPNFRPISVPS</sequence>
<dbReference type="PROSITE" id="PS51257">
    <property type="entry name" value="PROKAR_LIPOPROTEIN"/>
    <property type="match status" value="1"/>
</dbReference>
<organism evidence="3 4">
    <name type="scientific">Bemisia tabaci</name>
    <name type="common">Sweetpotato whitefly</name>
    <name type="synonym">Aleurodes tabaci</name>
    <dbReference type="NCBI Taxonomy" id="7038"/>
    <lineage>
        <taxon>Eukaryota</taxon>
        <taxon>Metazoa</taxon>
        <taxon>Ecdysozoa</taxon>
        <taxon>Arthropoda</taxon>
        <taxon>Hexapoda</taxon>
        <taxon>Insecta</taxon>
        <taxon>Pterygota</taxon>
        <taxon>Neoptera</taxon>
        <taxon>Paraneoptera</taxon>
        <taxon>Hemiptera</taxon>
        <taxon>Sternorrhyncha</taxon>
        <taxon>Aleyrodoidea</taxon>
        <taxon>Aleyrodidae</taxon>
        <taxon>Aleyrodinae</taxon>
        <taxon>Bemisia</taxon>
    </lineage>
</organism>
<dbReference type="AlphaFoldDB" id="A0A9P0C9Q5"/>
<evidence type="ECO:0000313" key="3">
    <source>
        <dbReference type="EMBL" id="CAH0769026.1"/>
    </source>
</evidence>
<dbReference type="EMBL" id="OU963864">
    <property type="protein sequence ID" value="CAH0769026.1"/>
    <property type="molecule type" value="Genomic_DNA"/>
</dbReference>
<feature type="compositionally biased region" description="Polar residues" evidence="1">
    <location>
        <begin position="286"/>
        <end position="326"/>
    </location>
</feature>
<evidence type="ECO:0000313" key="4">
    <source>
        <dbReference type="Proteomes" id="UP001152759"/>
    </source>
</evidence>
<evidence type="ECO:0000256" key="1">
    <source>
        <dbReference type="SAM" id="MobiDB-lite"/>
    </source>
</evidence>
<gene>
    <name evidence="3" type="ORF">BEMITA_LOCUS6086</name>
</gene>
<feature type="chain" id="PRO_5040384961" evidence="2">
    <location>
        <begin position="30"/>
        <end position="339"/>
    </location>
</feature>
<feature type="region of interest" description="Disordered" evidence="1">
    <location>
        <begin position="155"/>
        <end position="182"/>
    </location>
</feature>
<feature type="signal peptide" evidence="2">
    <location>
        <begin position="1"/>
        <end position="29"/>
    </location>
</feature>
<feature type="region of interest" description="Disordered" evidence="1">
    <location>
        <begin position="29"/>
        <end position="78"/>
    </location>
</feature>
<dbReference type="KEGG" id="btab:109032919"/>
<keyword evidence="4" id="KW-1185">Reference proteome</keyword>
<name>A0A9P0C9Q5_BEMTA</name>